<keyword evidence="10 12" id="KW-1133">Transmembrane helix</keyword>
<comment type="similarity">
    <text evidence="3 12">Belongs to the CcmD/CycX/HelD family.</text>
</comment>
<keyword evidence="7 12" id="KW-0997">Cell inner membrane</keyword>
<dbReference type="Pfam" id="PF04995">
    <property type="entry name" value="CcmD"/>
    <property type="match status" value="1"/>
</dbReference>
<evidence type="ECO:0000256" key="1">
    <source>
        <dbReference type="ARBA" id="ARBA00002442"/>
    </source>
</evidence>
<evidence type="ECO:0000313" key="13">
    <source>
        <dbReference type="EMBL" id="PSJ62071.1"/>
    </source>
</evidence>
<sequence length="56" mass="6116">MTVHALYVSAAYGISALVLAGLVAWIFVDQRARRREMAELEASGARRRSDRKGPAA</sequence>
<dbReference type="AlphaFoldDB" id="A0A2P7SI98"/>
<comment type="subcellular location">
    <subcellularLocation>
        <location evidence="2 12">Cell inner membrane</location>
        <topology evidence="2 12">Single-pass membrane protein</topology>
    </subcellularLocation>
</comment>
<keyword evidence="11 12" id="KW-0472">Membrane</keyword>
<keyword evidence="9 12" id="KW-0201">Cytochrome c-type biogenesis</keyword>
<comment type="caution">
    <text evidence="13">The sequence shown here is derived from an EMBL/GenBank/DDBJ whole genome shotgun (WGS) entry which is preliminary data.</text>
</comment>
<feature type="transmembrane region" description="Helical" evidence="12">
    <location>
        <begin position="6"/>
        <end position="28"/>
    </location>
</feature>
<keyword evidence="5 12" id="KW-0813">Transport</keyword>
<keyword evidence="6 12" id="KW-1003">Cell membrane</keyword>
<evidence type="ECO:0000256" key="5">
    <source>
        <dbReference type="ARBA" id="ARBA00022448"/>
    </source>
</evidence>
<name>A0A2P7SI98_9HYPH</name>
<gene>
    <name evidence="13" type="primary">ccmD</name>
    <name evidence="13" type="ORF">C7I85_06990</name>
</gene>
<dbReference type="InterPro" id="IPR007078">
    <property type="entry name" value="Haem_export_protD_CcmD"/>
</dbReference>
<dbReference type="GO" id="GO:0005886">
    <property type="term" value="C:plasma membrane"/>
    <property type="evidence" value="ECO:0007669"/>
    <property type="project" value="UniProtKB-SubCell"/>
</dbReference>
<evidence type="ECO:0000256" key="10">
    <source>
        <dbReference type="ARBA" id="ARBA00022989"/>
    </source>
</evidence>
<dbReference type="EMBL" id="PXYL01000003">
    <property type="protein sequence ID" value="PSJ62071.1"/>
    <property type="molecule type" value="Genomic_DNA"/>
</dbReference>
<evidence type="ECO:0000256" key="7">
    <source>
        <dbReference type="ARBA" id="ARBA00022519"/>
    </source>
</evidence>
<protein>
    <recommendedName>
        <fullName evidence="4 12">Heme exporter protein D</fullName>
    </recommendedName>
</protein>
<keyword evidence="14" id="KW-1185">Reference proteome</keyword>
<evidence type="ECO:0000256" key="9">
    <source>
        <dbReference type="ARBA" id="ARBA00022748"/>
    </source>
</evidence>
<dbReference type="GO" id="GO:0015886">
    <property type="term" value="P:heme transport"/>
    <property type="evidence" value="ECO:0007669"/>
    <property type="project" value="InterPro"/>
</dbReference>
<evidence type="ECO:0000256" key="2">
    <source>
        <dbReference type="ARBA" id="ARBA00004377"/>
    </source>
</evidence>
<dbReference type="GO" id="GO:0017004">
    <property type="term" value="P:cytochrome complex assembly"/>
    <property type="evidence" value="ECO:0007669"/>
    <property type="project" value="UniProtKB-KW"/>
</dbReference>
<dbReference type="OrthoDB" id="9811628at2"/>
<evidence type="ECO:0000256" key="3">
    <source>
        <dbReference type="ARBA" id="ARBA00008741"/>
    </source>
</evidence>
<evidence type="ECO:0000256" key="8">
    <source>
        <dbReference type="ARBA" id="ARBA00022692"/>
    </source>
</evidence>
<organism evidence="13 14">
    <name type="scientific">Pseudaminobacter soli</name>
    <name type="common">ex Li et al. 2025</name>
    <dbReference type="NCBI Taxonomy" id="1295366"/>
    <lineage>
        <taxon>Bacteria</taxon>
        <taxon>Pseudomonadati</taxon>
        <taxon>Pseudomonadota</taxon>
        <taxon>Alphaproteobacteria</taxon>
        <taxon>Hyphomicrobiales</taxon>
        <taxon>Phyllobacteriaceae</taxon>
        <taxon>Pseudaminobacter</taxon>
    </lineage>
</organism>
<evidence type="ECO:0000256" key="12">
    <source>
        <dbReference type="RuleBase" id="RU363101"/>
    </source>
</evidence>
<evidence type="ECO:0000256" key="11">
    <source>
        <dbReference type="ARBA" id="ARBA00023136"/>
    </source>
</evidence>
<reference evidence="13 14" key="1">
    <citation type="submission" date="2018-03" db="EMBL/GenBank/DDBJ databases">
        <title>The draft genome of Mesorhizobium soli JCM 19897.</title>
        <authorList>
            <person name="Li L."/>
            <person name="Liu L."/>
            <person name="Liang L."/>
            <person name="Wang T."/>
            <person name="Zhang X."/>
        </authorList>
    </citation>
    <scope>NUCLEOTIDE SEQUENCE [LARGE SCALE GENOMIC DNA]</scope>
    <source>
        <strain evidence="13 14">JCM 19897</strain>
    </source>
</reference>
<proteinExistence type="inferred from homology"/>
<dbReference type="Proteomes" id="UP000240653">
    <property type="component" value="Unassembled WGS sequence"/>
</dbReference>
<comment type="function">
    <text evidence="1 12">Required for the export of heme to the periplasm for the biogenesis of c-type cytochromes.</text>
</comment>
<dbReference type="NCBIfam" id="TIGR03141">
    <property type="entry name" value="cytochro_ccmD"/>
    <property type="match status" value="1"/>
</dbReference>
<accession>A0A2P7SI98</accession>
<evidence type="ECO:0000256" key="6">
    <source>
        <dbReference type="ARBA" id="ARBA00022475"/>
    </source>
</evidence>
<evidence type="ECO:0000256" key="4">
    <source>
        <dbReference type="ARBA" id="ARBA00016461"/>
    </source>
</evidence>
<dbReference type="RefSeq" id="WP_106723249.1">
    <property type="nucleotide sequence ID" value="NZ_JARXVF010000001.1"/>
</dbReference>
<keyword evidence="8 12" id="KW-0812">Transmembrane</keyword>
<evidence type="ECO:0000313" key="14">
    <source>
        <dbReference type="Proteomes" id="UP000240653"/>
    </source>
</evidence>